<dbReference type="Gene3D" id="3.30.360.10">
    <property type="entry name" value="Dihydrodipicolinate Reductase, domain 2"/>
    <property type="match status" value="1"/>
</dbReference>
<evidence type="ECO:0000256" key="4">
    <source>
        <dbReference type="PIRSR" id="PIRSR000149-3"/>
    </source>
</evidence>
<dbReference type="SUPFAM" id="SSF51735">
    <property type="entry name" value="NAD(P)-binding Rossmann-fold domains"/>
    <property type="match status" value="1"/>
</dbReference>
<reference evidence="6 7" key="1">
    <citation type="submission" date="2011-11" db="EMBL/GenBank/DDBJ databases">
        <title>Complete sequence of Spirochaeta sp. grapes.</title>
        <authorList>
            <consortium name="US DOE Joint Genome Institute"/>
            <person name="Lucas S."/>
            <person name="Han J."/>
            <person name="Lapidus A."/>
            <person name="Cheng J.-F."/>
            <person name="Goodwin L."/>
            <person name="Pitluck S."/>
            <person name="Peters L."/>
            <person name="Ovchinnikova G."/>
            <person name="Munk A.C."/>
            <person name="Detter J.C."/>
            <person name="Han C."/>
            <person name="Tapia R."/>
            <person name="Land M."/>
            <person name="Hauser L."/>
            <person name="Kyrpides N."/>
            <person name="Ivanova N."/>
            <person name="Pagani I."/>
            <person name="Ritalahtilisa K."/>
            <person name="Loeffler F."/>
            <person name="Woyke T."/>
        </authorList>
    </citation>
    <scope>NUCLEOTIDE SEQUENCE [LARGE SCALE GENOMIC DNA]</scope>
    <source>
        <strain evidence="7">ATCC BAA-1885 / DSM 22778 / Grapes</strain>
    </source>
</reference>
<proteinExistence type="inferred from homology"/>
<dbReference type="InterPro" id="IPR020831">
    <property type="entry name" value="GlycerAld/Erythrose_P_DH"/>
</dbReference>
<evidence type="ECO:0000256" key="2">
    <source>
        <dbReference type="ARBA" id="ARBA00023027"/>
    </source>
</evidence>
<dbReference type="InterPro" id="IPR036291">
    <property type="entry name" value="NAD(P)-bd_dom_sf"/>
</dbReference>
<dbReference type="GO" id="GO:0006096">
    <property type="term" value="P:glycolytic process"/>
    <property type="evidence" value="ECO:0007669"/>
    <property type="project" value="InterPro"/>
</dbReference>
<dbReference type="NCBIfam" id="TIGR01546">
    <property type="entry name" value="GAPDH-II_archae"/>
    <property type="match status" value="1"/>
</dbReference>
<dbReference type="Gene3D" id="3.40.50.720">
    <property type="entry name" value="NAD(P)-binding Rossmann-like Domain"/>
    <property type="match status" value="1"/>
</dbReference>
<gene>
    <name evidence="6" type="ordered locus">SpiGrapes_3134</name>
</gene>
<dbReference type="GO" id="GO:0016620">
    <property type="term" value="F:oxidoreductase activity, acting on the aldehyde or oxo group of donors, NAD or NADP as acceptor"/>
    <property type="evidence" value="ECO:0007669"/>
    <property type="project" value="InterPro"/>
</dbReference>
<dbReference type="CDD" id="cd02278">
    <property type="entry name" value="GAPDH_II_N"/>
    <property type="match status" value="1"/>
</dbReference>
<keyword evidence="2 4" id="KW-0520">NAD</keyword>
<dbReference type="eggNOG" id="COG0057">
    <property type="taxonomic scope" value="Bacteria"/>
</dbReference>
<evidence type="ECO:0000259" key="5">
    <source>
        <dbReference type="SMART" id="SM00846"/>
    </source>
</evidence>
<keyword evidence="1" id="KW-0560">Oxidoreductase</keyword>
<dbReference type="CDD" id="cd18127">
    <property type="entry name" value="GAPDH_II_C"/>
    <property type="match status" value="1"/>
</dbReference>
<dbReference type="HAMAP" id="MF_00559">
    <property type="entry name" value="G3P_dehdrog_arch"/>
    <property type="match status" value="1"/>
</dbReference>
<dbReference type="HOGENOM" id="CLU_069533_0_0_12"/>
<dbReference type="InterPro" id="IPR020828">
    <property type="entry name" value="GlycerAld_3-P_DH_NAD(P)-bd"/>
</dbReference>
<keyword evidence="4" id="KW-0547">Nucleotide-binding</keyword>
<name>G8QZ21_SPHPG</name>
<dbReference type="Pfam" id="PF02800">
    <property type="entry name" value="Gp_dh_C"/>
    <property type="match status" value="1"/>
</dbReference>
<dbReference type="RefSeq" id="WP_014271719.1">
    <property type="nucleotide sequence ID" value="NC_016633.1"/>
</dbReference>
<evidence type="ECO:0000313" key="7">
    <source>
        <dbReference type="Proteomes" id="UP000005632"/>
    </source>
</evidence>
<dbReference type="SMART" id="SM00846">
    <property type="entry name" value="Gp_dh_N"/>
    <property type="match status" value="1"/>
</dbReference>
<accession>G8QZ21</accession>
<dbReference type="GO" id="GO:0051287">
    <property type="term" value="F:NAD binding"/>
    <property type="evidence" value="ECO:0007669"/>
    <property type="project" value="InterPro"/>
</dbReference>
<dbReference type="GO" id="GO:0005737">
    <property type="term" value="C:cytoplasm"/>
    <property type="evidence" value="ECO:0007669"/>
    <property type="project" value="InterPro"/>
</dbReference>
<dbReference type="GO" id="GO:0050661">
    <property type="term" value="F:NADP binding"/>
    <property type="evidence" value="ECO:0007669"/>
    <property type="project" value="InterPro"/>
</dbReference>
<feature type="binding site" evidence="4">
    <location>
        <position position="36"/>
    </location>
    <ligand>
        <name>NAD(+)</name>
        <dbReference type="ChEBI" id="CHEBI:57540"/>
    </ligand>
</feature>
<dbReference type="OrthoDB" id="9779394at2"/>
<dbReference type="InterPro" id="IPR006436">
    <property type="entry name" value="Glyceraldehyde-3-P_DH_2_arc"/>
</dbReference>
<organism evidence="6 7">
    <name type="scientific">Sphaerochaeta pleomorpha (strain ATCC BAA-1885 / DSM 22778 / Grapes)</name>
    <dbReference type="NCBI Taxonomy" id="158190"/>
    <lineage>
        <taxon>Bacteria</taxon>
        <taxon>Pseudomonadati</taxon>
        <taxon>Spirochaetota</taxon>
        <taxon>Spirochaetia</taxon>
        <taxon>Spirochaetales</taxon>
        <taxon>Sphaerochaetaceae</taxon>
        <taxon>Sphaerochaeta</taxon>
    </lineage>
</organism>
<dbReference type="NCBIfam" id="NF003251">
    <property type="entry name" value="PRK04207.1"/>
    <property type="match status" value="1"/>
</dbReference>
<dbReference type="Proteomes" id="UP000005632">
    <property type="component" value="Chromosome"/>
</dbReference>
<sequence>MEKKIRVGVAGYGVIGQRLADGVALQGDMELVGVADVMPTLSVRALKEKGMPYRLFAASVEGKAALEGAGIPISGMLEDLVQQVDIMLDATSAGIGAKNKLLYEKYGKHAIFQGGEKNDVANVFFHGYANFEKGLGVDFLKLTSCNTTGLIRAVDCIDRAVGVEKVAITIIRRVADPGDYHRGLTNALQIDKAPSHQALDLMTIMPHVEATGILIHTPVTHGHIITVVLTPKQDISVKDALEIFEKHPRIRVVSIGEGFLGNASLFRYARDLGNPRGDMYEIAVWSDSVVKSGRDLMFAINIPQESVVIPENIDAIRSSMKMQLTRETGTAETNKYLRIGTWKKTV</sequence>
<dbReference type="KEGG" id="sgp:SpiGrapes_3134"/>
<keyword evidence="7" id="KW-1185">Reference proteome</keyword>
<feature type="active site" description="Nucleophile" evidence="3">
    <location>
        <position position="145"/>
    </location>
</feature>
<feature type="domain" description="Glyceraldehyde 3-phosphate dehydrogenase NAD(P) binding" evidence="5">
    <location>
        <begin position="5"/>
        <end position="125"/>
    </location>
</feature>
<dbReference type="STRING" id="158190.SpiGrapes_3134"/>
<dbReference type="PIRSF" id="PIRSF000149">
    <property type="entry name" value="GAP_DH"/>
    <property type="match status" value="1"/>
</dbReference>
<dbReference type="InterPro" id="IPR020829">
    <property type="entry name" value="GlycerAld_3-P_DH_cat"/>
</dbReference>
<protein>
    <submittedName>
        <fullName evidence="6">Glyceraldehyde-3-phosphate dehydrogenase, type II</fullName>
    </submittedName>
</protein>
<dbReference type="SUPFAM" id="SSF55347">
    <property type="entry name" value="Glyceraldehyde-3-phosphate dehydrogenase-like, C-terminal domain"/>
    <property type="match status" value="1"/>
</dbReference>
<evidence type="ECO:0000256" key="3">
    <source>
        <dbReference type="PIRSR" id="PIRSR000149-1"/>
    </source>
</evidence>
<dbReference type="EMBL" id="CP003155">
    <property type="protein sequence ID" value="AEV30880.1"/>
    <property type="molecule type" value="Genomic_DNA"/>
</dbReference>
<evidence type="ECO:0000313" key="6">
    <source>
        <dbReference type="EMBL" id="AEV30880.1"/>
    </source>
</evidence>
<dbReference type="AlphaFoldDB" id="G8QZ21"/>
<evidence type="ECO:0000256" key="1">
    <source>
        <dbReference type="ARBA" id="ARBA00023002"/>
    </source>
</evidence>